<name>A0A419VZ85_9EURY</name>
<evidence type="ECO:0000313" key="3">
    <source>
        <dbReference type="Proteomes" id="UP000283805"/>
    </source>
</evidence>
<dbReference type="Proteomes" id="UP000283805">
    <property type="component" value="Unassembled WGS sequence"/>
</dbReference>
<accession>A0A419VZ85</accession>
<dbReference type="AlphaFoldDB" id="A0A419VZ85"/>
<keyword evidence="3" id="KW-1185">Reference proteome</keyword>
<evidence type="ECO:0000313" key="2">
    <source>
        <dbReference type="EMBL" id="RKD88553.1"/>
    </source>
</evidence>
<gene>
    <name evidence="2" type="ORF">ATJ93_4207</name>
</gene>
<dbReference type="OrthoDB" id="350192at2157"/>
<dbReference type="EMBL" id="RAPO01000005">
    <property type="protein sequence ID" value="RKD88553.1"/>
    <property type="molecule type" value="Genomic_DNA"/>
</dbReference>
<dbReference type="RefSeq" id="WP_120246547.1">
    <property type="nucleotide sequence ID" value="NZ_RAPO01000005.1"/>
</dbReference>
<proteinExistence type="predicted"/>
<sequence>MTDNTNEDNGVAEMEFPELEPPTLLDDGKFVIADSWEETEFEQGVYGPDQKEGVQVRFESGSETIEVIPVEFERMGNSEFVWGITSDIRREVSSPEIDEKPNVGPRTAFAVYLRYDTFSSWESEYYTITSSGDDALAVACWLTNADVAESTGEMSNIVDIHNGETMDYHDRSDEDRLEGSFAEDPGRCLISGTTTQSHEISIPFCYAPLLEGYPTTYQDVPAIPETVGSFRAAVSHSEWTEHDLDEDAFNSQLERVAEGEYALDETVVDLVEGFPAEDVSLSRISEE</sequence>
<evidence type="ECO:0000256" key="1">
    <source>
        <dbReference type="SAM" id="MobiDB-lite"/>
    </source>
</evidence>
<protein>
    <submittedName>
        <fullName evidence="2">Uncharacterized protein</fullName>
    </submittedName>
</protein>
<feature type="region of interest" description="Disordered" evidence="1">
    <location>
        <begin position="1"/>
        <end position="22"/>
    </location>
</feature>
<reference evidence="2 3" key="1">
    <citation type="submission" date="2018-09" db="EMBL/GenBank/DDBJ databases">
        <title>Genomic Encyclopedia of Archaeal and Bacterial Type Strains, Phase II (KMG-II): from individual species to whole genera.</title>
        <authorList>
            <person name="Goeker M."/>
        </authorList>
    </citation>
    <scope>NUCLEOTIDE SEQUENCE [LARGE SCALE GENOMIC DNA]</scope>
    <source>
        <strain evidence="2 3">DSM 13151</strain>
    </source>
</reference>
<organism evidence="2 3">
    <name type="scientific">Halopiger aswanensis</name>
    <dbReference type="NCBI Taxonomy" id="148449"/>
    <lineage>
        <taxon>Archaea</taxon>
        <taxon>Methanobacteriati</taxon>
        <taxon>Methanobacteriota</taxon>
        <taxon>Stenosarchaea group</taxon>
        <taxon>Halobacteria</taxon>
        <taxon>Halobacteriales</taxon>
        <taxon>Natrialbaceae</taxon>
        <taxon>Halopiger</taxon>
    </lineage>
</organism>
<comment type="caution">
    <text evidence="2">The sequence shown here is derived from an EMBL/GenBank/DDBJ whole genome shotgun (WGS) entry which is preliminary data.</text>
</comment>